<dbReference type="GO" id="GO:0005524">
    <property type="term" value="F:ATP binding"/>
    <property type="evidence" value="ECO:0007669"/>
    <property type="project" value="InterPro"/>
</dbReference>
<comment type="similarity">
    <text evidence="1">Belongs to the MAGUK family.</text>
</comment>
<dbReference type="InterPro" id="IPR036034">
    <property type="entry name" value="PDZ_sf"/>
</dbReference>
<evidence type="ECO:0000259" key="4">
    <source>
        <dbReference type="PROSITE" id="PS50002"/>
    </source>
</evidence>
<dbReference type="InterPro" id="IPR001452">
    <property type="entry name" value="SH3_domain"/>
</dbReference>
<evidence type="ECO:0000256" key="2">
    <source>
        <dbReference type="ARBA" id="ARBA00022443"/>
    </source>
</evidence>
<sequence length="764" mass="87542">MLPSYLKLENEISRGSFYTTKRCTNILTGEEYAVKIVDLKPSICTIFEDIKKEIFICKQLCHPNIVQTIGSYQTSDQFYIITELITGSDICSEILNKVDSGYLYSEAVASFYMRQILEGLEFIHECQVVHRNLNPLCMMLASTNNNAAVKITDFRFASKMPKENIERKAVVPSEFTAPEVAHGKNYNYSVDIWGFGITLYILLNGENILQSSRTNSKYSLQMSLTGSDISETAKDILYQVLEYDPVKRPSATSLLQHQWFNKKQQVPRFHLLKTIENLKNFNKRQQELYNCQQNYISETDLTNPNQPVSEEKKKPESVIDDCTLVTMLKIHNLTKKYKDENDVNKLIANASLLRSEVCLSLSSVSGKETVINEKVTLLLDLLDSLHFKTMLKVHDETIKELQQLDQPIQNRLGDGIRQSLSDNFTQVRLIQFHRPHSEPLGITVKMINKKHCVARIIHGGMIHRHGTLNIGDEIKEVNGTNLSYKSVEMVQKILNNAVGDVSLKVVPSIRNEEINQNELYVRCLFDYDSSLDNLIPCQQAGMSFECGEILEIKCKSDPLWWQATKPGKHMAGLIPSQELQEWRIMSIEAQKKNEKTRKLSLPSSKKKPKQKQMAYRVSLHTIYDKLDLTTYEEVAFKESFSRKVIVLIGAKGVNCKSIKNNLIAQFPEKFSTPIICTTSESHLQETDEKFLFVNKKEMLADINQHKYLNYFQSKGYLYGITLDSIHRIISDGLIPILDVEIPVSLLLLKNHFIILNKFLIKVVW</sequence>
<feature type="domain" description="SH3" evidence="4">
    <location>
        <begin position="516"/>
        <end position="584"/>
    </location>
</feature>
<keyword evidence="2 3" id="KW-0728">SH3 domain</keyword>
<dbReference type="SMART" id="SM00228">
    <property type="entry name" value="PDZ"/>
    <property type="match status" value="1"/>
</dbReference>
<dbReference type="Pfam" id="PF00595">
    <property type="entry name" value="PDZ"/>
    <property type="match status" value="1"/>
</dbReference>
<dbReference type="Gene3D" id="2.30.30.40">
    <property type="entry name" value="SH3 Domains"/>
    <property type="match status" value="1"/>
</dbReference>
<proteinExistence type="evidence at transcript level"/>
<dbReference type="GO" id="GO:0004672">
    <property type="term" value="F:protein kinase activity"/>
    <property type="evidence" value="ECO:0007669"/>
    <property type="project" value="InterPro"/>
</dbReference>
<dbReference type="CDD" id="cd06726">
    <property type="entry name" value="PDZ_MPP-like"/>
    <property type="match status" value="1"/>
</dbReference>
<dbReference type="OrthoDB" id="65789at2759"/>
<evidence type="ECO:0000256" key="3">
    <source>
        <dbReference type="PROSITE-ProRule" id="PRU00192"/>
    </source>
</evidence>
<feature type="domain" description="Guanylate kinase-like" evidence="6">
    <location>
        <begin position="642"/>
        <end position="764"/>
    </location>
</feature>
<dbReference type="Gene3D" id="3.40.50.300">
    <property type="entry name" value="P-loop containing nucleotide triphosphate hydrolases"/>
    <property type="match status" value="1"/>
</dbReference>
<dbReference type="SUPFAM" id="SSF50156">
    <property type="entry name" value="PDZ domain-like"/>
    <property type="match status" value="1"/>
</dbReference>
<dbReference type="Pfam" id="PF00625">
    <property type="entry name" value="Guanylate_kin"/>
    <property type="match status" value="1"/>
</dbReference>
<feature type="domain" description="PDZ" evidence="7">
    <location>
        <begin position="429"/>
        <end position="509"/>
    </location>
</feature>
<protein>
    <submittedName>
        <fullName evidence="8">Peripheral plasma membrane protein CASK</fullName>
    </submittedName>
</protein>
<dbReference type="InterPro" id="IPR011009">
    <property type="entry name" value="Kinase-like_dom_sf"/>
</dbReference>
<dbReference type="InterPro" id="IPR001478">
    <property type="entry name" value="PDZ"/>
</dbReference>
<organism evidence="8">
    <name type="scientific">Hydra vulgaris</name>
    <name type="common">Hydra</name>
    <name type="synonym">Hydra attenuata</name>
    <dbReference type="NCBI Taxonomy" id="6087"/>
    <lineage>
        <taxon>Eukaryota</taxon>
        <taxon>Metazoa</taxon>
        <taxon>Cnidaria</taxon>
        <taxon>Hydrozoa</taxon>
        <taxon>Hydroidolina</taxon>
        <taxon>Anthoathecata</taxon>
        <taxon>Aplanulata</taxon>
        <taxon>Hydridae</taxon>
        <taxon>Hydra</taxon>
    </lineage>
</organism>
<dbReference type="AlphaFoldDB" id="A0A0H5FP84"/>
<evidence type="ECO:0000256" key="1">
    <source>
        <dbReference type="ARBA" id="ARBA00007014"/>
    </source>
</evidence>
<dbReference type="Gene3D" id="2.30.42.10">
    <property type="match status" value="1"/>
</dbReference>
<dbReference type="SUPFAM" id="SSF50044">
    <property type="entry name" value="SH3-domain"/>
    <property type="match status" value="1"/>
</dbReference>
<evidence type="ECO:0000313" key="8">
    <source>
        <dbReference type="EMBL" id="CRX73235.1"/>
    </source>
</evidence>
<gene>
    <name evidence="8" type="primary">CASKL</name>
</gene>
<dbReference type="CDD" id="cd12035">
    <property type="entry name" value="SH3_MPP1-like"/>
    <property type="match status" value="1"/>
</dbReference>
<dbReference type="InterPro" id="IPR036028">
    <property type="entry name" value="SH3-like_dom_sf"/>
</dbReference>
<dbReference type="PROSITE" id="PS50011">
    <property type="entry name" value="PROTEIN_KINASE_DOM"/>
    <property type="match status" value="1"/>
</dbReference>
<dbReference type="PROSITE" id="PS50052">
    <property type="entry name" value="GUANYLATE_KINASE_2"/>
    <property type="match status" value="1"/>
</dbReference>
<name>A0A0H5FP84_HYDVU</name>
<dbReference type="SMART" id="SM00326">
    <property type="entry name" value="SH3"/>
    <property type="match status" value="1"/>
</dbReference>
<dbReference type="InterPro" id="IPR008144">
    <property type="entry name" value="Guanylate_kin-like_dom"/>
</dbReference>
<evidence type="ECO:0000259" key="6">
    <source>
        <dbReference type="PROSITE" id="PS50052"/>
    </source>
</evidence>
<dbReference type="PANTHER" id="PTHR23122">
    <property type="entry name" value="MEMBRANE-ASSOCIATED GUANYLATE KINASE MAGUK"/>
    <property type="match status" value="1"/>
</dbReference>
<dbReference type="SUPFAM" id="SSF56112">
    <property type="entry name" value="Protein kinase-like (PK-like)"/>
    <property type="match status" value="1"/>
</dbReference>
<dbReference type="Pfam" id="PF00069">
    <property type="entry name" value="Pkinase"/>
    <property type="match status" value="1"/>
</dbReference>
<dbReference type="InterPro" id="IPR000719">
    <property type="entry name" value="Prot_kinase_dom"/>
</dbReference>
<reference evidence="8" key="1">
    <citation type="submission" date="2015-06" db="EMBL/GenBank/DDBJ databases">
        <title>Multifunctionality and plasticity characterize epithelial cells in Hydra.</title>
        <authorList>
            <person name="Buzgariu W."/>
            <person name="Al Haddad S."/>
            <person name="Tomczyk S."/>
            <person name="Wenger Y."/>
            <person name="Galliot B."/>
        </authorList>
    </citation>
    <scope>NUCLEOTIDE SEQUENCE</scope>
    <source>
        <strain evidence="8">Jussy strain</strain>
        <tissue evidence="8">Whole organism</tissue>
    </source>
</reference>
<dbReference type="InterPro" id="IPR027417">
    <property type="entry name" value="P-loop_NTPase"/>
</dbReference>
<accession>A0A0H5FP84</accession>
<evidence type="ECO:0000259" key="5">
    <source>
        <dbReference type="PROSITE" id="PS50011"/>
    </source>
</evidence>
<dbReference type="PROSITE" id="PS50106">
    <property type="entry name" value="PDZ"/>
    <property type="match status" value="1"/>
</dbReference>
<dbReference type="InterPro" id="IPR050716">
    <property type="entry name" value="MAGUK"/>
</dbReference>
<dbReference type="Gene3D" id="1.10.510.10">
    <property type="entry name" value="Transferase(Phosphotransferase) domain 1"/>
    <property type="match status" value="1"/>
</dbReference>
<dbReference type="InterPro" id="IPR008145">
    <property type="entry name" value="GK/Ca_channel_bsu"/>
</dbReference>
<dbReference type="Gene3D" id="3.30.200.20">
    <property type="entry name" value="Phosphorylase Kinase, domain 1"/>
    <property type="match status" value="1"/>
</dbReference>
<dbReference type="EMBL" id="LN868218">
    <property type="protein sequence ID" value="CRX73235.1"/>
    <property type="molecule type" value="mRNA"/>
</dbReference>
<dbReference type="PROSITE" id="PS50002">
    <property type="entry name" value="SH3"/>
    <property type="match status" value="1"/>
</dbReference>
<feature type="domain" description="Protein kinase" evidence="5">
    <location>
        <begin position="6"/>
        <end position="260"/>
    </location>
</feature>
<evidence type="ECO:0000259" key="7">
    <source>
        <dbReference type="PROSITE" id="PS50106"/>
    </source>
</evidence>
<dbReference type="SUPFAM" id="SSF52540">
    <property type="entry name" value="P-loop containing nucleoside triphosphate hydrolases"/>
    <property type="match status" value="1"/>
</dbReference>